<evidence type="ECO:0000313" key="1">
    <source>
        <dbReference type="EMBL" id="JAH06799.1"/>
    </source>
</evidence>
<accession>A0A0E9PQN6</accession>
<dbReference type="EMBL" id="GBXM01101778">
    <property type="protein sequence ID" value="JAH06799.1"/>
    <property type="molecule type" value="Transcribed_RNA"/>
</dbReference>
<organism evidence="1">
    <name type="scientific">Anguilla anguilla</name>
    <name type="common">European freshwater eel</name>
    <name type="synonym">Muraena anguilla</name>
    <dbReference type="NCBI Taxonomy" id="7936"/>
    <lineage>
        <taxon>Eukaryota</taxon>
        <taxon>Metazoa</taxon>
        <taxon>Chordata</taxon>
        <taxon>Craniata</taxon>
        <taxon>Vertebrata</taxon>
        <taxon>Euteleostomi</taxon>
        <taxon>Actinopterygii</taxon>
        <taxon>Neopterygii</taxon>
        <taxon>Teleostei</taxon>
        <taxon>Anguilliformes</taxon>
        <taxon>Anguillidae</taxon>
        <taxon>Anguilla</taxon>
    </lineage>
</organism>
<sequence>MYGPWKHSFVTKSCFGLI</sequence>
<reference evidence="1" key="2">
    <citation type="journal article" date="2015" name="Fish Shellfish Immunol.">
        <title>Early steps in the European eel (Anguilla anguilla)-Vibrio vulnificus interaction in the gills: Role of the RtxA13 toxin.</title>
        <authorList>
            <person name="Callol A."/>
            <person name="Pajuelo D."/>
            <person name="Ebbesson L."/>
            <person name="Teles M."/>
            <person name="MacKenzie S."/>
            <person name="Amaro C."/>
        </authorList>
    </citation>
    <scope>NUCLEOTIDE SEQUENCE</scope>
</reference>
<proteinExistence type="predicted"/>
<reference evidence="1" key="1">
    <citation type="submission" date="2014-11" db="EMBL/GenBank/DDBJ databases">
        <authorList>
            <person name="Amaro Gonzalez C."/>
        </authorList>
    </citation>
    <scope>NUCLEOTIDE SEQUENCE</scope>
</reference>
<dbReference type="AlphaFoldDB" id="A0A0E9PQN6"/>
<protein>
    <submittedName>
        <fullName evidence="1">Uncharacterized protein</fullName>
    </submittedName>
</protein>
<name>A0A0E9PQN6_ANGAN</name>